<dbReference type="EMBL" id="JAPJZH010000004">
    <property type="protein sequence ID" value="MDA4845396.1"/>
    <property type="molecule type" value="Genomic_DNA"/>
</dbReference>
<dbReference type="Gene3D" id="3.10.310.50">
    <property type="match status" value="1"/>
</dbReference>
<feature type="transmembrane region" description="Helical" evidence="1">
    <location>
        <begin position="41"/>
        <end position="63"/>
    </location>
</feature>
<dbReference type="PANTHER" id="PTHR30373">
    <property type="entry name" value="UPF0603 PROTEIN YGCG"/>
    <property type="match status" value="1"/>
</dbReference>
<dbReference type="Proteomes" id="UP001148313">
    <property type="component" value="Unassembled WGS sequence"/>
</dbReference>
<dbReference type="RefSeq" id="WP_271089018.1">
    <property type="nucleotide sequence ID" value="NZ_JAPJZH010000004.1"/>
</dbReference>
<keyword evidence="1" id="KW-1133">Transmembrane helix</keyword>
<reference evidence="3" key="1">
    <citation type="submission" date="2022-11" db="EMBL/GenBank/DDBJ databases">
        <title>Hoeflea poritis sp. nov., isolated from scleractinian coral Porites lutea.</title>
        <authorList>
            <person name="Zhang G."/>
            <person name="Wei Q."/>
            <person name="Cai L."/>
        </authorList>
    </citation>
    <scope>NUCLEOTIDE SEQUENCE</scope>
    <source>
        <strain evidence="3">E7-10</strain>
    </source>
</reference>
<keyword evidence="1" id="KW-0472">Membrane</keyword>
<gene>
    <name evidence="3" type="ORF">OOZ53_08550</name>
</gene>
<keyword evidence="1" id="KW-0812">Transmembrane</keyword>
<organism evidence="3 4">
    <name type="scientific">Hoeflea poritis</name>
    <dbReference type="NCBI Taxonomy" id="2993659"/>
    <lineage>
        <taxon>Bacteria</taxon>
        <taxon>Pseudomonadati</taxon>
        <taxon>Pseudomonadota</taxon>
        <taxon>Alphaproteobacteria</taxon>
        <taxon>Hyphomicrobiales</taxon>
        <taxon>Rhizobiaceae</taxon>
        <taxon>Hoeflea</taxon>
    </lineage>
</organism>
<dbReference type="InterPro" id="IPR007621">
    <property type="entry name" value="TPM_dom"/>
</dbReference>
<evidence type="ECO:0000313" key="3">
    <source>
        <dbReference type="EMBL" id="MDA4845396.1"/>
    </source>
</evidence>
<proteinExistence type="predicted"/>
<dbReference type="Pfam" id="PF04536">
    <property type="entry name" value="TPM_phosphatase"/>
    <property type="match status" value="1"/>
</dbReference>
<comment type="caution">
    <text evidence="3">The sequence shown here is derived from an EMBL/GenBank/DDBJ whole genome shotgun (WGS) entry which is preliminary data.</text>
</comment>
<evidence type="ECO:0000256" key="1">
    <source>
        <dbReference type="SAM" id="Phobius"/>
    </source>
</evidence>
<accession>A0ABT4VL46</accession>
<evidence type="ECO:0000259" key="2">
    <source>
        <dbReference type="Pfam" id="PF04536"/>
    </source>
</evidence>
<feature type="domain" description="TPM" evidence="2">
    <location>
        <begin position="106"/>
        <end position="184"/>
    </location>
</feature>
<evidence type="ECO:0000313" key="4">
    <source>
        <dbReference type="Proteomes" id="UP001148313"/>
    </source>
</evidence>
<name>A0ABT4VL46_9HYPH</name>
<dbReference type="PANTHER" id="PTHR30373:SF8">
    <property type="entry name" value="BLL7265 PROTEIN"/>
    <property type="match status" value="1"/>
</dbReference>
<keyword evidence="4" id="KW-1185">Reference proteome</keyword>
<protein>
    <submittedName>
        <fullName evidence="3">TPM domain-containing protein</fullName>
    </submittedName>
</protein>
<sequence length="208" mass="22981">MLDKREHELIAAAIRDAEAKTSGEIHCVVCRRSAPYFMAAAFVLSSAALMLGTAIAWIFHWLWIDVGTATFSSALLCAWLLSMVLIWRFPSWRLLFVTKAVRYRRAHAHAVQQFLAHNIHATQGRTGVLIFVSLDEHFAEIIADDGISGKVDQEQWNAIVRTITDGAANNKLADALVAAVNDAGALLAQHFPPGPDDRNELPDRVVEL</sequence>
<feature type="transmembrane region" description="Helical" evidence="1">
    <location>
        <begin position="69"/>
        <end position="89"/>
    </location>
</feature>